<keyword evidence="3" id="KW-1185">Reference proteome</keyword>
<feature type="region of interest" description="Disordered" evidence="1">
    <location>
        <begin position="144"/>
        <end position="165"/>
    </location>
</feature>
<dbReference type="GeneID" id="25254275"/>
<accession>U6L3D2</accession>
<evidence type="ECO:0000313" key="3">
    <source>
        <dbReference type="Proteomes" id="UP000030747"/>
    </source>
</evidence>
<reference evidence="2" key="2">
    <citation type="submission" date="2013-10" db="EMBL/GenBank/DDBJ databases">
        <authorList>
            <person name="Aslett M."/>
        </authorList>
    </citation>
    <scope>NUCLEOTIDE SEQUENCE [LARGE SCALE GENOMIC DNA]</scope>
    <source>
        <strain evidence="2">Houghton</strain>
    </source>
</reference>
<dbReference type="VEuPathDB" id="ToxoDB:ETH2_1467300"/>
<proteinExistence type="predicted"/>
<evidence type="ECO:0000313" key="2">
    <source>
        <dbReference type="EMBL" id="CDJ43114.1"/>
    </source>
</evidence>
<evidence type="ECO:0000256" key="1">
    <source>
        <dbReference type="SAM" id="MobiDB-lite"/>
    </source>
</evidence>
<dbReference type="AlphaFoldDB" id="U6L3D2"/>
<feature type="region of interest" description="Disordered" evidence="1">
    <location>
        <begin position="249"/>
        <end position="317"/>
    </location>
</feature>
<sequence length="732" mass="79087">MFTKMDMASRVDPELYLNDSPCEPSDGRAHAEKQHCVDETALSSKDARGVSARPHKKETKASRVSVWLILAYLVGFSVLLSHCQKTQWNTVNEGAAIRLLADHGSHGRFRRSQNPFYVEGDLTSLGPEELAWLCSEVGGWAPPTARATDGANKTSPLMAGSTSKSEEENLQAGSVQVSTNLYSPFVGNQAPSMRDLDNYAWNPAYPSPEIGVEQLESGEILEYGSGLSAGSAPASHDPRSQMETIVFQSVAQPSSSPPSFADAEGPEANSACVTEGETQKARWVDLQTRSSPESHTVDKETNASSTENSTMPKEGILGEGSMQVSTNLHAPVLSGPAPFMLGIDVSGLNLTYSGSGSDEQRLESREMGVDESCPPGVSFPAGHVQYLQTPAEAVQPLWAAYTSSPLLAGCTTAGPHFVLLAGESSPQFLNIGFSQPGPAAAQPLLVDLPSLNLAPAAVPLTTHVLPIKQPLGALGHNTQPEHPVTAEAKTLAPASVEASNHAGEGTSTPNAETRPLLVPAGARDPNTKHPFIRLPTLGPKVKPGQLVSHMKFCLFRDQPIVNRLKVVRSILSLPVLHAADANLLIFTTAELAVRALTTMRSSAAMLRPSMAVRALGRRFLVFNTVHSVLAIVGSHSQLESLWDKIIRYVPTTYTRDPPEIMRGKNEFLYFLAKQLEEALSLYKRGSEPSEEQIIEIKRKLFCSDYSPGCFRSSPWDPWRADDAQYRAPHDHR</sequence>
<dbReference type="VEuPathDB" id="ToxoDB:ETH_00025895"/>
<organism evidence="2 3">
    <name type="scientific">Eimeria tenella</name>
    <name type="common">Coccidian parasite</name>
    <dbReference type="NCBI Taxonomy" id="5802"/>
    <lineage>
        <taxon>Eukaryota</taxon>
        <taxon>Sar</taxon>
        <taxon>Alveolata</taxon>
        <taxon>Apicomplexa</taxon>
        <taxon>Conoidasida</taxon>
        <taxon>Coccidia</taxon>
        <taxon>Eucoccidiorida</taxon>
        <taxon>Eimeriorina</taxon>
        <taxon>Eimeriidae</taxon>
        <taxon>Eimeria</taxon>
    </lineage>
</organism>
<dbReference type="RefSeq" id="XP_013233864.1">
    <property type="nucleotide sequence ID" value="XM_013378410.1"/>
</dbReference>
<feature type="compositionally biased region" description="Low complexity" evidence="1">
    <location>
        <begin position="249"/>
        <end position="261"/>
    </location>
</feature>
<dbReference type="OrthoDB" id="346600at2759"/>
<dbReference type="Proteomes" id="UP000030747">
    <property type="component" value="Unassembled WGS sequence"/>
</dbReference>
<feature type="region of interest" description="Disordered" evidence="1">
    <location>
        <begin position="494"/>
        <end position="535"/>
    </location>
</feature>
<protein>
    <submittedName>
        <fullName evidence="2">Uncharacterized protein</fullName>
    </submittedName>
</protein>
<feature type="compositionally biased region" description="Polar residues" evidence="1">
    <location>
        <begin position="302"/>
        <end position="311"/>
    </location>
</feature>
<gene>
    <name evidence="2" type="ORF">ETH_00025895</name>
</gene>
<reference evidence="2" key="1">
    <citation type="submission" date="2013-10" db="EMBL/GenBank/DDBJ databases">
        <title>Genomic analysis of the causative agents of coccidiosis in chickens.</title>
        <authorList>
            <person name="Reid A.J."/>
            <person name="Blake D."/>
            <person name="Billington K."/>
            <person name="Browne H."/>
            <person name="Dunn M."/>
            <person name="Hung S."/>
            <person name="Kawahara F."/>
            <person name="Miranda-Saavedra D."/>
            <person name="Mourier T."/>
            <person name="Nagra H."/>
            <person name="Otto T.D."/>
            <person name="Rawlings N."/>
            <person name="Sanchez A."/>
            <person name="Sanders M."/>
            <person name="Subramaniam C."/>
            <person name="Tay Y."/>
            <person name="Dear P."/>
            <person name="Doerig C."/>
            <person name="Gruber A."/>
            <person name="Parkinson J."/>
            <person name="Shirley M."/>
            <person name="Wan K.L."/>
            <person name="Berriman M."/>
            <person name="Tomley F."/>
            <person name="Pain A."/>
        </authorList>
    </citation>
    <scope>NUCLEOTIDE SEQUENCE [LARGE SCALE GENOMIC DNA]</scope>
    <source>
        <strain evidence="2">Houghton</strain>
    </source>
</reference>
<name>U6L3D2_EIMTE</name>
<dbReference type="EMBL" id="HG675752">
    <property type="protein sequence ID" value="CDJ43114.1"/>
    <property type="molecule type" value="Genomic_DNA"/>
</dbReference>
<feature type="compositionally biased region" description="Polar residues" evidence="1">
    <location>
        <begin position="151"/>
        <end position="163"/>
    </location>
</feature>